<organism evidence="3">
    <name type="scientific">Aeromonas salmonicida</name>
    <dbReference type="NCBI Taxonomy" id="645"/>
    <lineage>
        <taxon>Bacteria</taxon>
        <taxon>Pseudomonadati</taxon>
        <taxon>Pseudomonadota</taxon>
        <taxon>Gammaproteobacteria</taxon>
        <taxon>Aeromonadales</taxon>
        <taxon>Aeromonadaceae</taxon>
        <taxon>Aeromonas</taxon>
    </lineage>
</organism>
<protein>
    <submittedName>
        <fullName evidence="3">Transposon Tn7 transposition protein tnsD</fullName>
    </submittedName>
</protein>
<accession>A0A1B2LQQ7</accession>
<dbReference type="InterPro" id="IPR009492">
    <property type="entry name" value="TniQ"/>
</dbReference>
<evidence type="ECO:0000313" key="3">
    <source>
        <dbReference type="EMBL" id="AOA33912.1"/>
    </source>
</evidence>
<sequence length="506" mass="58957">MRNFPVPYPDELVYSMVARAGIYHGITSPKQLLDEVFENRKVIATLDLPCHLQSISSLFQNTGRYSVEELVYQHTLFPLYAPFVTESHKSRALQMMAGRSQGAVHLMLGVAASRIQSSDRFRYCPECIKNQHQHYGEYFWQRNWFFPGLAVCPEHGPLSILTNGSGSHRHHFFAMTPQSPVDCELSSVNEELLRLAIYANKFLNISPGYSPDFEQWTSFYRDLASDFGFCRGRHINHGEIHERVHACFHPSTLTQLNLYTDSATETGWLKGIFRKHRKAFSYLEHAIIWQSFIAELEPEDVIDRVRKIKPCTKVVFEITASSTLSKNNEHLQVQRQTWQKLVLQYGVLNARNSRPGKALYAWLYRNDKCWLMAFNFEHKEQRTNPELKADWHRRDLVAIRQLRKLLQEIAPSYAGPRLSANFLLCKLQQSSTIEKNLDKLPLVRMFLQRYTETITEYQIRRLTNTCAEMQRQGEPLKKWLVMRKAGLSQERLRPDAQTVLNELQLF</sequence>
<reference evidence="3" key="1">
    <citation type="journal article" date="2016" name="FEMS Microbiol. Lett.">
        <title>Aeromonas salmonicida subsp. salmonicida strains isolated from Chinese freshwater fish contain a novel genomic island and possible regional-specific mobile genetic elements profiles.</title>
        <authorList>
            <person name="Long M."/>
            <person name="Nielsen T.K."/>
            <person name="Leisner J.J."/>
            <person name="Hansen L.H."/>
            <person name="Shen Z.X."/>
            <person name="Zhang Q.Q."/>
            <person name="Li A."/>
        </authorList>
    </citation>
    <scope>NUCLEOTIDE SEQUENCE</scope>
    <source>
        <strain evidence="3">BG</strain>
    </source>
</reference>
<proteinExistence type="predicted"/>
<dbReference type="InterPro" id="IPR032750">
    <property type="entry name" value="TnsD_C"/>
</dbReference>
<dbReference type="AlphaFoldDB" id="A0A1B2LQQ7"/>
<dbReference type="Pfam" id="PF15978">
    <property type="entry name" value="TnsD"/>
    <property type="match status" value="1"/>
</dbReference>
<evidence type="ECO:0000259" key="2">
    <source>
        <dbReference type="Pfam" id="PF15978"/>
    </source>
</evidence>
<feature type="domain" description="Transposon Tn7 transposition protein TnsD C-terminal" evidence="2">
    <location>
        <begin position="318"/>
        <end position="447"/>
    </location>
</feature>
<feature type="domain" description="TniQ" evidence="1">
    <location>
        <begin position="4"/>
        <end position="156"/>
    </location>
</feature>
<evidence type="ECO:0000259" key="1">
    <source>
        <dbReference type="Pfam" id="PF06527"/>
    </source>
</evidence>
<dbReference type="Pfam" id="PF06527">
    <property type="entry name" value="TniQ"/>
    <property type="match status" value="1"/>
</dbReference>
<dbReference type="RefSeq" id="WP_080962341.1">
    <property type="nucleotide sequence ID" value="NZ_CP110648.1"/>
</dbReference>
<name>A0A1B2LQQ7_AERSA</name>
<dbReference type="EMBL" id="KX231277">
    <property type="protein sequence ID" value="AOA33912.1"/>
    <property type="molecule type" value="Genomic_DNA"/>
</dbReference>